<dbReference type="InterPro" id="IPR007667">
    <property type="entry name" value="Hypoxia_induced_domain"/>
</dbReference>
<dbReference type="PANTHER" id="PTHR28018">
    <property type="entry name" value="RESPIRATORY SUPERCOMPLEX FACTOR 2, MITOCHONDRIAL"/>
    <property type="match status" value="1"/>
</dbReference>
<dbReference type="EMBL" id="JAUJYO010000017">
    <property type="protein sequence ID" value="KAK1293370.1"/>
    <property type="molecule type" value="Genomic_DNA"/>
</dbReference>
<dbReference type="Proteomes" id="UP001180020">
    <property type="component" value="Unassembled WGS sequence"/>
</dbReference>
<feature type="domain" description="HIG1" evidence="6">
    <location>
        <begin position="1"/>
        <end position="83"/>
    </location>
</feature>
<reference evidence="7" key="1">
    <citation type="journal article" date="2023" name="Nat. Commun.">
        <title>Diploid and tetraploid genomes of Acorus and the evolution of monocots.</title>
        <authorList>
            <person name="Ma L."/>
            <person name="Liu K.W."/>
            <person name="Li Z."/>
            <person name="Hsiao Y.Y."/>
            <person name="Qi Y."/>
            <person name="Fu T."/>
            <person name="Tang G.D."/>
            <person name="Zhang D."/>
            <person name="Sun W.H."/>
            <person name="Liu D.K."/>
            <person name="Li Y."/>
            <person name="Chen G.Z."/>
            <person name="Liu X.D."/>
            <person name="Liao X.Y."/>
            <person name="Jiang Y.T."/>
            <person name="Yu X."/>
            <person name="Hao Y."/>
            <person name="Huang J."/>
            <person name="Zhao X.W."/>
            <person name="Ke S."/>
            <person name="Chen Y.Y."/>
            <person name="Wu W.L."/>
            <person name="Hsu J.L."/>
            <person name="Lin Y.F."/>
            <person name="Huang M.D."/>
            <person name="Li C.Y."/>
            <person name="Huang L."/>
            <person name="Wang Z.W."/>
            <person name="Zhao X."/>
            <person name="Zhong W.Y."/>
            <person name="Peng D.H."/>
            <person name="Ahmad S."/>
            <person name="Lan S."/>
            <person name="Zhang J.S."/>
            <person name="Tsai W.C."/>
            <person name="Van de Peer Y."/>
            <person name="Liu Z.J."/>
        </authorList>
    </citation>
    <scope>NUCLEOTIDE SEQUENCE</scope>
    <source>
        <strain evidence="7">CP</strain>
    </source>
</reference>
<gene>
    <name evidence="7" type="ORF">QJS10_CPB17g01290</name>
</gene>
<accession>A0AAV9CWU1</accession>
<keyword evidence="2 5" id="KW-0812">Transmembrane</keyword>
<evidence type="ECO:0000256" key="1">
    <source>
        <dbReference type="ARBA" id="ARBA00004173"/>
    </source>
</evidence>
<evidence type="ECO:0000256" key="5">
    <source>
        <dbReference type="SAM" id="Phobius"/>
    </source>
</evidence>
<protein>
    <recommendedName>
        <fullName evidence="6">HIG1 domain-containing protein</fullName>
    </recommendedName>
</protein>
<feature type="transmembrane region" description="Helical" evidence="5">
    <location>
        <begin position="20"/>
        <end position="37"/>
    </location>
</feature>
<dbReference type="PANTHER" id="PTHR28018:SF2">
    <property type="entry name" value="F18C1.18 PROTEIN-RELATED"/>
    <property type="match status" value="1"/>
</dbReference>
<keyword evidence="3 5" id="KW-1133">Transmembrane helix</keyword>
<evidence type="ECO:0000313" key="8">
    <source>
        <dbReference type="Proteomes" id="UP001180020"/>
    </source>
</evidence>
<dbReference type="Pfam" id="PF04588">
    <property type="entry name" value="HIG_1_N"/>
    <property type="match status" value="1"/>
</dbReference>
<dbReference type="GO" id="GO:0005739">
    <property type="term" value="C:mitochondrion"/>
    <property type="evidence" value="ECO:0007669"/>
    <property type="project" value="UniProtKB-SubCell"/>
</dbReference>
<dbReference type="PROSITE" id="PS51503">
    <property type="entry name" value="HIG1"/>
    <property type="match status" value="1"/>
</dbReference>
<dbReference type="AlphaFoldDB" id="A0AAV9CWU1"/>
<reference evidence="7" key="2">
    <citation type="submission" date="2023-06" db="EMBL/GenBank/DDBJ databases">
        <authorList>
            <person name="Ma L."/>
            <person name="Liu K.-W."/>
            <person name="Li Z."/>
            <person name="Hsiao Y.-Y."/>
            <person name="Qi Y."/>
            <person name="Fu T."/>
            <person name="Tang G."/>
            <person name="Zhang D."/>
            <person name="Sun W.-H."/>
            <person name="Liu D.-K."/>
            <person name="Li Y."/>
            <person name="Chen G.-Z."/>
            <person name="Liu X.-D."/>
            <person name="Liao X.-Y."/>
            <person name="Jiang Y.-T."/>
            <person name="Yu X."/>
            <person name="Hao Y."/>
            <person name="Huang J."/>
            <person name="Zhao X.-W."/>
            <person name="Ke S."/>
            <person name="Chen Y.-Y."/>
            <person name="Wu W.-L."/>
            <person name="Hsu J.-L."/>
            <person name="Lin Y.-F."/>
            <person name="Huang M.-D."/>
            <person name="Li C.-Y."/>
            <person name="Huang L."/>
            <person name="Wang Z.-W."/>
            <person name="Zhao X."/>
            <person name="Zhong W.-Y."/>
            <person name="Peng D.-H."/>
            <person name="Ahmad S."/>
            <person name="Lan S."/>
            <person name="Zhang J.-S."/>
            <person name="Tsai W.-C."/>
            <person name="Van De Peer Y."/>
            <person name="Liu Z.-J."/>
        </authorList>
    </citation>
    <scope>NUCLEOTIDE SEQUENCE</scope>
    <source>
        <strain evidence="7">CP</strain>
        <tissue evidence="7">Leaves</tissue>
    </source>
</reference>
<evidence type="ECO:0000256" key="3">
    <source>
        <dbReference type="ARBA" id="ARBA00022989"/>
    </source>
</evidence>
<proteinExistence type="predicted"/>
<keyword evidence="8" id="KW-1185">Reference proteome</keyword>
<dbReference type="Gene3D" id="6.10.140.1320">
    <property type="match status" value="1"/>
</dbReference>
<keyword evidence="4 5" id="KW-0472">Membrane</keyword>
<sequence>MAENKSKIESMREWVVDNKLRAVGSLWLGGLASSFAYNWTQPNMKASVKIIHARLHAQALTLAALAGAAVVEYYDRRSGVKEDRYAKQYLTMEALPQKD</sequence>
<feature type="transmembrane region" description="Helical" evidence="5">
    <location>
        <begin position="57"/>
        <end position="74"/>
    </location>
</feature>
<evidence type="ECO:0000256" key="2">
    <source>
        <dbReference type="ARBA" id="ARBA00022692"/>
    </source>
</evidence>
<evidence type="ECO:0000313" key="7">
    <source>
        <dbReference type="EMBL" id="KAK1293370.1"/>
    </source>
</evidence>
<dbReference type="GO" id="GO:0033617">
    <property type="term" value="P:mitochondrial respiratory chain complex IV assembly"/>
    <property type="evidence" value="ECO:0007669"/>
    <property type="project" value="TreeGrafter"/>
</dbReference>
<comment type="caution">
    <text evidence="7">The sequence shown here is derived from an EMBL/GenBank/DDBJ whole genome shotgun (WGS) entry which is preliminary data.</text>
</comment>
<organism evidence="7 8">
    <name type="scientific">Acorus calamus</name>
    <name type="common">Sweet flag</name>
    <dbReference type="NCBI Taxonomy" id="4465"/>
    <lineage>
        <taxon>Eukaryota</taxon>
        <taxon>Viridiplantae</taxon>
        <taxon>Streptophyta</taxon>
        <taxon>Embryophyta</taxon>
        <taxon>Tracheophyta</taxon>
        <taxon>Spermatophyta</taxon>
        <taxon>Magnoliopsida</taxon>
        <taxon>Liliopsida</taxon>
        <taxon>Acoraceae</taxon>
        <taxon>Acorus</taxon>
    </lineage>
</organism>
<name>A0AAV9CWU1_ACOCL</name>
<evidence type="ECO:0000259" key="6">
    <source>
        <dbReference type="PROSITE" id="PS51503"/>
    </source>
</evidence>
<evidence type="ECO:0000256" key="4">
    <source>
        <dbReference type="ARBA" id="ARBA00023136"/>
    </source>
</evidence>
<dbReference type="InterPro" id="IPR040153">
    <property type="entry name" value="Rcf2"/>
</dbReference>
<comment type="subcellular location">
    <subcellularLocation>
        <location evidence="1">Mitochondrion</location>
    </subcellularLocation>
</comment>